<comment type="caution">
    <text evidence="1">The sequence shown here is derived from an EMBL/GenBank/DDBJ whole genome shotgun (WGS) entry which is preliminary data.</text>
</comment>
<protein>
    <recommendedName>
        <fullName evidence="3">Acidic leucine-rich nuclear phosphoprotein 32 family member B-like</fullName>
    </recommendedName>
</protein>
<accession>A0A9D3VTN7</accession>
<reference evidence="1 2" key="1">
    <citation type="journal article" date="2021" name="Plant Biotechnol. J.">
        <title>Multi-omics assisted identification of the key and species-specific regulatory components of drought-tolerant mechanisms in Gossypium stocksii.</title>
        <authorList>
            <person name="Yu D."/>
            <person name="Ke L."/>
            <person name="Zhang D."/>
            <person name="Wu Y."/>
            <person name="Sun Y."/>
            <person name="Mei J."/>
            <person name="Sun J."/>
            <person name="Sun Y."/>
        </authorList>
    </citation>
    <scope>NUCLEOTIDE SEQUENCE [LARGE SCALE GENOMIC DNA]</scope>
    <source>
        <strain evidence="2">cv. E1</strain>
        <tissue evidence="1">Leaf</tissue>
    </source>
</reference>
<dbReference type="EMBL" id="JAIQCV010000005">
    <property type="protein sequence ID" value="KAH1097092.1"/>
    <property type="molecule type" value="Genomic_DNA"/>
</dbReference>
<evidence type="ECO:0000313" key="2">
    <source>
        <dbReference type="Proteomes" id="UP000828251"/>
    </source>
</evidence>
<gene>
    <name evidence="1" type="ORF">J1N35_014013</name>
</gene>
<dbReference type="Proteomes" id="UP000828251">
    <property type="component" value="Unassembled WGS sequence"/>
</dbReference>
<organism evidence="1 2">
    <name type="scientific">Gossypium stocksii</name>
    <dbReference type="NCBI Taxonomy" id="47602"/>
    <lineage>
        <taxon>Eukaryota</taxon>
        <taxon>Viridiplantae</taxon>
        <taxon>Streptophyta</taxon>
        <taxon>Embryophyta</taxon>
        <taxon>Tracheophyta</taxon>
        <taxon>Spermatophyta</taxon>
        <taxon>Magnoliopsida</taxon>
        <taxon>eudicotyledons</taxon>
        <taxon>Gunneridae</taxon>
        <taxon>Pentapetalae</taxon>
        <taxon>rosids</taxon>
        <taxon>malvids</taxon>
        <taxon>Malvales</taxon>
        <taxon>Malvaceae</taxon>
        <taxon>Malvoideae</taxon>
        <taxon>Gossypium</taxon>
    </lineage>
</organism>
<dbReference type="AlphaFoldDB" id="A0A9D3VTN7"/>
<evidence type="ECO:0000313" key="1">
    <source>
        <dbReference type="EMBL" id="KAH1097092.1"/>
    </source>
</evidence>
<sequence length="131" mass="14661">MRTNIRQVQFECTQTSSILTELKDQVSQLMSMMGEIKRKNSIGILSNTKKKPNEECDVDNTSEGTPCEDELEKELDMVAKSVVEPKIEKGTEPITTIVPFSTRLEEKERRDEAEFGCVTTLNLGVATSKAC</sequence>
<name>A0A9D3VTN7_9ROSI</name>
<proteinExistence type="predicted"/>
<keyword evidence="2" id="KW-1185">Reference proteome</keyword>
<evidence type="ECO:0008006" key="3">
    <source>
        <dbReference type="Google" id="ProtNLM"/>
    </source>
</evidence>